<dbReference type="AlphaFoldDB" id="A0A517SWR8"/>
<dbReference type="GO" id="GO:0005524">
    <property type="term" value="F:ATP binding"/>
    <property type="evidence" value="ECO:0007669"/>
    <property type="project" value="InterPro"/>
</dbReference>
<dbReference type="InterPro" id="IPR013670">
    <property type="entry name" value="EcoEI_R_C_dom"/>
</dbReference>
<feature type="region of interest" description="Disordered" evidence="1">
    <location>
        <begin position="570"/>
        <end position="649"/>
    </location>
</feature>
<dbReference type="NCBIfam" id="NF046051">
    <property type="entry name" value="restrict_EcoAI"/>
    <property type="match status" value="1"/>
</dbReference>
<dbReference type="Pfam" id="PF04851">
    <property type="entry name" value="ResIII"/>
    <property type="match status" value="1"/>
</dbReference>
<dbReference type="PROSITE" id="PS51192">
    <property type="entry name" value="HELICASE_ATP_BIND_1"/>
    <property type="match status" value="1"/>
</dbReference>
<dbReference type="InterPro" id="IPR027417">
    <property type="entry name" value="P-loop_NTPase"/>
</dbReference>
<keyword evidence="4" id="KW-1185">Reference proteome</keyword>
<dbReference type="PANTHER" id="PTHR47396:SF1">
    <property type="entry name" value="ATP-DEPENDENT HELICASE IRC3-RELATED"/>
    <property type="match status" value="1"/>
</dbReference>
<dbReference type="InterPro" id="IPR014001">
    <property type="entry name" value="Helicase_ATP-bd"/>
</dbReference>
<dbReference type="OrthoDB" id="9758243at2"/>
<proteinExistence type="predicted"/>
<gene>
    <name evidence="3" type="primary">hsdR_2</name>
    <name evidence="3" type="ORF">SV7mr_31080</name>
</gene>
<protein>
    <submittedName>
        <fullName evidence="3">Type-1 restriction enzyme R protein</fullName>
        <ecNumber evidence="3">3.1.21.3</ecNumber>
    </submittedName>
</protein>
<dbReference type="Proteomes" id="UP000315003">
    <property type="component" value="Chromosome"/>
</dbReference>
<name>A0A517SWR8_9BACT</name>
<dbReference type="Gene3D" id="3.90.1570.30">
    <property type="match status" value="1"/>
</dbReference>
<evidence type="ECO:0000256" key="1">
    <source>
        <dbReference type="SAM" id="MobiDB-lite"/>
    </source>
</evidence>
<dbReference type="Gene3D" id="3.40.50.300">
    <property type="entry name" value="P-loop containing nucleotide triphosphate hydrolases"/>
    <property type="match status" value="2"/>
</dbReference>
<keyword evidence="3" id="KW-0378">Hydrolase</keyword>
<sequence>MPQAKYADYSERDICTKLITPALLAAGWTQEQFREEVKLTAGRVVVRGNKATRLEGRDEEGGPKFADYMLYANPQTPLASIEAKRNKYPVGHGMQQGLGYAERVDAPFAFSSNGDGFLMHDRTGLGEVIEREIGLDEFPTYEELWAKYLQWKGWDTEESLSLIQQPNHDDGSGREPRYYQQVAINRAIEAVAKGQDRMMLVMATGTGKTYTAFQIIWRLWKAKAKKRILFLADRNILVDQTMLQDFAPFGDVMHKIQNREAKKNYEIYLSLYQAVTGNDETKQIFRQFPPDFFDLIIVDECHRGSANEDSAWRTILEYFGSATQIGLTATPKEKAAERDDEGKRQVHDPEFNYKYFGEPIYTYSLKQGIEDGFLAPYKVIRIVSDVDAIGFRPTPGQTDRAGQVIEDREFFSTDFDRQMVLTKRTEFVARKVWQYMQATDPMSKTIIFCDDQPHAERMRQAMVNLIPEAASNRRYVVRITGDDREGKDQLGYFIDPDEPYPVVATTSKLLTTGVDAKTCKLIVLDQTINSMTEFKQIVGRGTRINEDHDKLFFTIMDFKGATRLFADPDFDGEPVTIYEPGPDDDIVPPDDEDSDEDETEDDTDEGDGEADDSDDPDDDDDTGGDPPPPPRQRYVVDDHDVGDGITQTRYLDGSGQLRTTEYRVHLRDEIKRCLLHEYAQLEDFISRWTSAQRKRAVLTELADVGIQMDSLYEAVPGSAEMDVLDLLLHIVWDQKPLTRRERADRVRKRNYFAKYGDDARAVLEALLDKYAENGIVDIEDAKILELPPFTGFGTKTQIRREIFGGNDEYSAALTDLEKALYEPDDSTAA</sequence>
<dbReference type="EC" id="3.1.21.3" evidence="3"/>
<organism evidence="3 4">
    <name type="scientific">Stieleria bergensis</name>
    <dbReference type="NCBI Taxonomy" id="2528025"/>
    <lineage>
        <taxon>Bacteria</taxon>
        <taxon>Pseudomonadati</taxon>
        <taxon>Planctomycetota</taxon>
        <taxon>Planctomycetia</taxon>
        <taxon>Pirellulales</taxon>
        <taxon>Pirellulaceae</taxon>
        <taxon>Stieleria</taxon>
    </lineage>
</organism>
<dbReference type="GO" id="GO:0005829">
    <property type="term" value="C:cytosol"/>
    <property type="evidence" value="ECO:0007669"/>
    <property type="project" value="TreeGrafter"/>
</dbReference>
<dbReference type="InterPro" id="IPR006935">
    <property type="entry name" value="Helicase/UvrB_N"/>
</dbReference>
<feature type="compositionally biased region" description="Acidic residues" evidence="1">
    <location>
        <begin position="581"/>
        <end position="623"/>
    </location>
</feature>
<dbReference type="SMART" id="SM00487">
    <property type="entry name" value="DEXDc"/>
    <property type="match status" value="1"/>
</dbReference>
<dbReference type="CDD" id="cd18032">
    <property type="entry name" value="DEXHc_RE_I_III_res"/>
    <property type="match status" value="1"/>
</dbReference>
<dbReference type="CDD" id="cd18799">
    <property type="entry name" value="SF2_C_EcoAI-like"/>
    <property type="match status" value="1"/>
</dbReference>
<evidence type="ECO:0000259" key="2">
    <source>
        <dbReference type="PROSITE" id="PS51192"/>
    </source>
</evidence>
<dbReference type="Pfam" id="PF08463">
    <property type="entry name" value="EcoEI_R_C"/>
    <property type="match status" value="1"/>
</dbReference>
<dbReference type="PANTHER" id="PTHR47396">
    <property type="entry name" value="TYPE I RESTRICTION ENZYME ECOKI R PROTEIN"/>
    <property type="match status" value="1"/>
</dbReference>
<dbReference type="RefSeq" id="WP_145273480.1">
    <property type="nucleotide sequence ID" value="NZ_CP036272.1"/>
</dbReference>
<dbReference type="InterPro" id="IPR050742">
    <property type="entry name" value="Helicase_Restrict-Modif_Enz"/>
</dbReference>
<evidence type="ECO:0000313" key="4">
    <source>
        <dbReference type="Proteomes" id="UP000315003"/>
    </source>
</evidence>
<reference evidence="3 4" key="1">
    <citation type="submission" date="2019-02" db="EMBL/GenBank/DDBJ databases">
        <title>Deep-cultivation of Planctomycetes and their phenomic and genomic characterization uncovers novel biology.</title>
        <authorList>
            <person name="Wiegand S."/>
            <person name="Jogler M."/>
            <person name="Boedeker C."/>
            <person name="Pinto D."/>
            <person name="Vollmers J."/>
            <person name="Rivas-Marin E."/>
            <person name="Kohn T."/>
            <person name="Peeters S.H."/>
            <person name="Heuer A."/>
            <person name="Rast P."/>
            <person name="Oberbeckmann S."/>
            <person name="Bunk B."/>
            <person name="Jeske O."/>
            <person name="Meyerdierks A."/>
            <person name="Storesund J.E."/>
            <person name="Kallscheuer N."/>
            <person name="Luecker S."/>
            <person name="Lage O.M."/>
            <person name="Pohl T."/>
            <person name="Merkel B.J."/>
            <person name="Hornburger P."/>
            <person name="Mueller R.-W."/>
            <person name="Bruemmer F."/>
            <person name="Labrenz M."/>
            <person name="Spormann A.M."/>
            <person name="Op den Camp H."/>
            <person name="Overmann J."/>
            <person name="Amann R."/>
            <person name="Jetten M.S.M."/>
            <person name="Mascher T."/>
            <person name="Medema M.H."/>
            <person name="Devos D.P."/>
            <person name="Kaster A.-K."/>
            <person name="Ovreas L."/>
            <person name="Rohde M."/>
            <person name="Galperin M.Y."/>
            <person name="Jogler C."/>
        </authorList>
    </citation>
    <scope>NUCLEOTIDE SEQUENCE [LARGE SCALE GENOMIC DNA]</scope>
    <source>
        <strain evidence="3 4">SV_7m_r</strain>
    </source>
</reference>
<dbReference type="EMBL" id="CP036272">
    <property type="protein sequence ID" value="QDT60584.1"/>
    <property type="molecule type" value="Genomic_DNA"/>
</dbReference>
<evidence type="ECO:0000313" key="3">
    <source>
        <dbReference type="EMBL" id="QDT60584.1"/>
    </source>
</evidence>
<dbReference type="GO" id="GO:0009035">
    <property type="term" value="F:type I site-specific deoxyribonuclease activity"/>
    <property type="evidence" value="ECO:0007669"/>
    <property type="project" value="UniProtKB-EC"/>
</dbReference>
<dbReference type="SUPFAM" id="SSF52540">
    <property type="entry name" value="P-loop containing nucleoside triphosphate hydrolases"/>
    <property type="match status" value="2"/>
</dbReference>
<feature type="domain" description="Helicase ATP-binding" evidence="2">
    <location>
        <begin position="189"/>
        <end position="349"/>
    </location>
</feature>
<dbReference type="GO" id="GO:0006304">
    <property type="term" value="P:DNA modification"/>
    <property type="evidence" value="ECO:0007669"/>
    <property type="project" value="InterPro"/>
</dbReference>
<dbReference type="GO" id="GO:0003677">
    <property type="term" value="F:DNA binding"/>
    <property type="evidence" value="ECO:0007669"/>
    <property type="project" value="InterPro"/>
</dbReference>
<accession>A0A517SWR8</accession>
<dbReference type="REBASE" id="355248">
    <property type="entry name" value="PbaSV7mrORF31090P"/>
</dbReference>